<proteinExistence type="predicted"/>
<organism evidence="1">
    <name type="scientific">Anguilla anguilla</name>
    <name type="common">European freshwater eel</name>
    <name type="synonym">Muraena anguilla</name>
    <dbReference type="NCBI Taxonomy" id="7936"/>
    <lineage>
        <taxon>Eukaryota</taxon>
        <taxon>Metazoa</taxon>
        <taxon>Chordata</taxon>
        <taxon>Craniata</taxon>
        <taxon>Vertebrata</taxon>
        <taxon>Euteleostomi</taxon>
        <taxon>Actinopterygii</taxon>
        <taxon>Neopterygii</taxon>
        <taxon>Teleostei</taxon>
        <taxon>Anguilliformes</taxon>
        <taxon>Anguillidae</taxon>
        <taxon>Anguilla</taxon>
    </lineage>
</organism>
<sequence>MPQHRLAYFSIMRKSCNFIAYPSTKMK</sequence>
<protein>
    <submittedName>
        <fullName evidence="1">Uncharacterized protein</fullName>
    </submittedName>
</protein>
<accession>A0A0E9T1H7</accession>
<dbReference type="EMBL" id="GBXM01061131">
    <property type="protein sequence ID" value="JAH47446.1"/>
    <property type="molecule type" value="Transcribed_RNA"/>
</dbReference>
<reference evidence="1" key="1">
    <citation type="submission" date="2014-11" db="EMBL/GenBank/DDBJ databases">
        <authorList>
            <person name="Amaro Gonzalez C."/>
        </authorList>
    </citation>
    <scope>NUCLEOTIDE SEQUENCE</scope>
</reference>
<evidence type="ECO:0000313" key="1">
    <source>
        <dbReference type="EMBL" id="JAH47446.1"/>
    </source>
</evidence>
<reference evidence="1" key="2">
    <citation type="journal article" date="2015" name="Fish Shellfish Immunol.">
        <title>Early steps in the European eel (Anguilla anguilla)-Vibrio vulnificus interaction in the gills: Role of the RtxA13 toxin.</title>
        <authorList>
            <person name="Callol A."/>
            <person name="Pajuelo D."/>
            <person name="Ebbesson L."/>
            <person name="Teles M."/>
            <person name="MacKenzie S."/>
            <person name="Amaro C."/>
        </authorList>
    </citation>
    <scope>NUCLEOTIDE SEQUENCE</scope>
</reference>
<dbReference type="AlphaFoldDB" id="A0A0E9T1H7"/>
<name>A0A0E9T1H7_ANGAN</name>